<dbReference type="GO" id="GO:0004252">
    <property type="term" value="F:serine-type endopeptidase activity"/>
    <property type="evidence" value="ECO:0007669"/>
    <property type="project" value="InterPro"/>
</dbReference>
<sequence>MAANDYYQESYMAQSSPSSRPQNERPISHIAFAYNPQNSASNLDPSRLSQAYSARPMSNFYEPHDPTRQSVHADSIPLKHQSRINTNQDAPDWRNQSTQYPPSPDSNSPQLLPDSKGRRKMEGSFANFFKGKIPWVVYTLSLVQITVFVVEIIKNSIITGSPIMIKPQFNPMIGPSTYVQINMGARFVPCMRTTPGVQDSPDPPTWPCPNTTTSDPNSPSNHCDLKALCGFSGFDNEHPNQWFRFIIPMFLHAGLIHIAFNLLLQLTMGREMEKAIGSIRFAIVYFSSGIFGFVLGGNFAATAIASTGASGCLFGILALVLLDLIYGWNERRHPVKDLMWIMVDIIISFVLGLLPGLDNFSHIGGFLMGLAAGICLLHSPNILRQRIGESTSINKSSYRNVGSELDLSTNPKDPMLAHSSSSPVASRAGPTTTAAPANVAAFAKQPVGFFKGRKPLWWAWWLFRLGALIGVLVAFIVLLNNFYKYRDTCSWCRYLSCLPINNWCEIGNLQLSNSTTNSTNLHRRAAGFLLIDGWEAGKPDMI</sequence>
<dbReference type="InterPro" id="IPR035952">
    <property type="entry name" value="Rhomboid-like_sf"/>
</dbReference>
<feature type="compositionally biased region" description="Polar residues" evidence="11">
    <location>
        <begin position="11"/>
        <end position="21"/>
    </location>
</feature>
<feature type="region of interest" description="Disordered" evidence="11">
    <location>
        <begin position="84"/>
        <end position="117"/>
    </location>
</feature>
<keyword evidence="5 10" id="KW-0812">Transmembrane</keyword>
<name>A0A0D2F7Z9_CLAB1</name>
<evidence type="ECO:0000259" key="12">
    <source>
        <dbReference type="Pfam" id="PF01694"/>
    </source>
</evidence>
<protein>
    <recommendedName>
        <fullName evidence="10">Rhomboid-type serine protease</fullName>
        <ecNumber evidence="10">3.4.21.105</ecNumber>
    </recommendedName>
</protein>
<dbReference type="InterPro" id="IPR022764">
    <property type="entry name" value="Peptidase_S54_rhomboid_dom"/>
</dbReference>
<evidence type="ECO:0000256" key="9">
    <source>
        <dbReference type="ARBA" id="ARBA00023136"/>
    </source>
</evidence>
<keyword evidence="7 10" id="KW-0720">Serine protease</keyword>
<dbReference type="EC" id="3.4.21.105" evidence="10"/>
<evidence type="ECO:0000256" key="11">
    <source>
        <dbReference type="SAM" id="MobiDB-lite"/>
    </source>
</evidence>
<keyword evidence="8 10" id="KW-1133">Transmembrane helix</keyword>
<organism evidence="13 14">
    <name type="scientific">Cladophialophora bantiana (strain ATCC 10958 / CBS 173.52 / CDC B-1940 / NIH 8579)</name>
    <name type="common">Xylohypha bantiana</name>
    <dbReference type="NCBI Taxonomy" id="1442370"/>
    <lineage>
        <taxon>Eukaryota</taxon>
        <taxon>Fungi</taxon>
        <taxon>Dikarya</taxon>
        <taxon>Ascomycota</taxon>
        <taxon>Pezizomycotina</taxon>
        <taxon>Eurotiomycetes</taxon>
        <taxon>Chaetothyriomycetidae</taxon>
        <taxon>Chaetothyriales</taxon>
        <taxon>Herpotrichiellaceae</taxon>
        <taxon>Cladophialophora</taxon>
    </lineage>
</organism>
<gene>
    <name evidence="13" type="ORF">Z519_01800</name>
</gene>
<dbReference type="AlphaFoldDB" id="A0A0D2F7Z9"/>
<comment type="similarity">
    <text evidence="3 10">Belongs to the peptidase S54 family.</text>
</comment>
<comment type="caution">
    <text evidence="10">Lacks conserved residue(s) required for the propagation of feature annotation.</text>
</comment>
<keyword evidence="4 10" id="KW-0645">Protease</keyword>
<feature type="region of interest" description="Disordered" evidence="11">
    <location>
        <begin position="411"/>
        <end position="430"/>
    </location>
</feature>
<dbReference type="GeneID" id="27694728"/>
<dbReference type="OrthoDB" id="2146116at2759"/>
<feature type="transmembrane region" description="Helical" evidence="10">
    <location>
        <begin position="338"/>
        <end position="357"/>
    </location>
</feature>
<evidence type="ECO:0000256" key="8">
    <source>
        <dbReference type="ARBA" id="ARBA00022989"/>
    </source>
</evidence>
<dbReference type="RefSeq" id="XP_016624885.1">
    <property type="nucleotide sequence ID" value="XM_016759557.1"/>
</dbReference>
<comment type="subcellular location">
    <subcellularLocation>
        <location evidence="2 10">Membrane</location>
        <topology evidence="2 10">Multi-pass membrane protein</topology>
    </subcellularLocation>
</comment>
<keyword evidence="9 10" id="KW-0472">Membrane</keyword>
<evidence type="ECO:0000256" key="7">
    <source>
        <dbReference type="ARBA" id="ARBA00022825"/>
    </source>
</evidence>
<comment type="function">
    <text evidence="10">Serine protease involved in intramembrane proteolysis.</text>
</comment>
<dbReference type="EMBL" id="KN846981">
    <property type="protein sequence ID" value="KIW98216.1"/>
    <property type="molecule type" value="Genomic_DNA"/>
</dbReference>
<feature type="transmembrane region" description="Helical" evidence="10">
    <location>
        <begin position="276"/>
        <end position="297"/>
    </location>
</feature>
<evidence type="ECO:0000256" key="10">
    <source>
        <dbReference type="RuleBase" id="RU362115"/>
    </source>
</evidence>
<dbReference type="PANTHER" id="PTHR22936:SF69">
    <property type="entry name" value="RHOMBOID-LIKE PROTEIN"/>
    <property type="match status" value="1"/>
</dbReference>
<proteinExistence type="inferred from homology"/>
<evidence type="ECO:0000256" key="5">
    <source>
        <dbReference type="ARBA" id="ARBA00022692"/>
    </source>
</evidence>
<dbReference type="GO" id="GO:0006508">
    <property type="term" value="P:proteolysis"/>
    <property type="evidence" value="ECO:0007669"/>
    <property type="project" value="UniProtKB-KW"/>
</dbReference>
<dbReference type="Gene3D" id="1.20.1540.10">
    <property type="entry name" value="Rhomboid-like"/>
    <property type="match status" value="1"/>
</dbReference>
<evidence type="ECO:0000313" key="14">
    <source>
        <dbReference type="Proteomes" id="UP000053789"/>
    </source>
</evidence>
<dbReference type="Pfam" id="PF01694">
    <property type="entry name" value="Rhomboid"/>
    <property type="match status" value="1"/>
</dbReference>
<feature type="domain" description="Peptidase S54 rhomboid" evidence="12">
    <location>
        <begin position="240"/>
        <end position="377"/>
    </location>
</feature>
<feature type="compositionally biased region" description="Polar residues" evidence="11">
    <location>
        <begin position="84"/>
        <end position="110"/>
    </location>
</feature>
<evidence type="ECO:0000256" key="1">
    <source>
        <dbReference type="ARBA" id="ARBA00000156"/>
    </source>
</evidence>
<dbReference type="InterPro" id="IPR002610">
    <property type="entry name" value="Peptidase_S54_rhomboid-like"/>
</dbReference>
<evidence type="ECO:0000256" key="2">
    <source>
        <dbReference type="ARBA" id="ARBA00004141"/>
    </source>
</evidence>
<feature type="transmembrane region" description="Helical" evidence="10">
    <location>
        <begin position="242"/>
        <end position="264"/>
    </location>
</feature>
<feature type="region of interest" description="Disordered" evidence="11">
    <location>
        <begin position="1"/>
        <end position="29"/>
    </location>
</feature>
<evidence type="ECO:0000256" key="3">
    <source>
        <dbReference type="ARBA" id="ARBA00009045"/>
    </source>
</evidence>
<dbReference type="Proteomes" id="UP000053789">
    <property type="component" value="Unassembled WGS sequence"/>
</dbReference>
<evidence type="ECO:0000313" key="13">
    <source>
        <dbReference type="EMBL" id="KIW98216.1"/>
    </source>
</evidence>
<evidence type="ECO:0000256" key="6">
    <source>
        <dbReference type="ARBA" id="ARBA00022801"/>
    </source>
</evidence>
<comment type="catalytic activity">
    <reaction evidence="1 10">
        <text>Cleaves type-1 transmembrane domains using a catalytic dyad composed of serine and histidine that are contributed by different transmembrane domains.</text>
        <dbReference type="EC" id="3.4.21.105"/>
    </reaction>
</comment>
<dbReference type="HOGENOM" id="CLU_022618_0_1_1"/>
<keyword evidence="14" id="KW-1185">Reference proteome</keyword>
<reference evidence="13" key="1">
    <citation type="submission" date="2015-01" db="EMBL/GenBank/DDBJ databases">
        <title>The Genome Sequence of Cladophialophora bantiana CBS 173.52.</title>
        <authorList>
            <consortium name="The Broad Institute Genomics Platform"/>
            <person name="Cuomo C."/>
            <person name="de Hoog S."/>
            <person name="Gorbushina A."/>
            <person name="Stielow B."/>
            <person name="Teixiera M."/>
            <person name="Abouelleil A."/>
            <person name="Chapman S.B."/>
            <person name="Priest M."/>
            <person name="Young S.K."/>
            <person name="Wortman J."/>
            <person name="Nusbaum C."/>
            <person name="Birren B."/>
        </authorList>
    </citation>
    <scope>NUCLEOTIDE SEQUENCE [LARGE SCALE GENOMIC DNA]</scope>
    <source>
        <strain evidence="13">CBS 173.52</strain>
    </source>
</reference>
<dbReference type="SUPFAM" id="SSF144091">
    <property type="entry name" value="Rhomboid-like"/>
    <property type="match status" value="1"/>
</dbReference>
<keyword evidence="6 10" id="KW-0378">Hydrolase</keyword>
<feature type="transmembrane region" description="Helical" evidence="10">
    <location>
        <begin position="303"/>
        <end position="326"/>
    </location>
</feature>
<accession>A0A0D2F7Z9</accession>
<evidence type="ECO:0000256" key="4">
    <source>
        <dbReference type="ARBA" id="ARBA00022670"/>
    </source>
</evidence>
<dbReference type="GO" id="GO:0016020">
    <property type="term" value="C:membrane"/>
    <property type="evidence" value="ECO:0007669"/>
    <property type="project" value="UniProtKB-SubCell"/>
</dbReference>
<dbReference type="PANTHER" id="PTHR22936">
    <property type="entry name" value="RHOMBOID-RELATED"/>
    <property type="match status" value="1"/>
</dbReference>
<feature type="transmembrane region" description="Helical" evidence="10">
    <location>
        <begin position="461"/>
        <end position="483"/>
    </location>
</feature>